<dbReference type="GO" id="GO:0005634">
    <property type="term" value="C:nucleus"/>
    <property type="evidence" value="ECO:0007669"/>
    <property type="project" value="UniProtKB-SubCell"/>
</dbReference>
<dbReference type="OrthoDB" id="5847285at2759"/>
<comment type="similarity">
    <text evidence="2">Belongs to the bZIP family.</text>
</comment>
<keyword evidence="3" id="KW-0805">Transcription regulation</keyword>
<proteinExistence type="inferred from homology"/>
<dbReference type="PANTHER" id="PTHR13044:SF14">
    <property type="entry name" value="CRYPTOCEPHAL, ISOFORM A"/>
    <property type="match status" value="1"/>
</dbReference>
<dbReference type="PROSITE" id="PS00036">
    <property type="entry name" value="BZIP_BASIC"/>
    <property type="match status" value="1"/>
</dbReference>
<evidence type="ECO:0000256" key="6">
    <source>
        <dbReference type="ARBA" id="ARBA00023242"/>
    </source>
</evidence>
<feature type="domain" description="BZIP" evidence="9">
    <location>
        <begin position="230"/>
        <end position="287"/>
    </location>
</feature>
<keyword evidence="6" id="KW-0539">Nucleus</keyword>
<gene>
    <name evidence="10" type="ORF">OXX778_LOCUS21004</name>
</gene>
<evidence type="ECO:0000256" key="2">
    <source>
        <dbReference type="ARBA" id="ARBA00007163"/>
    </source>
</evidence>
<evidence type="ECO:0000256" key="4">
    <source>
        <dbReference type="ARBA" id="ARBA00023125"/>
    </source>
</evidence>
<evidence type="ECO:0000259" key="9">
    <source>
        <dbReference type="PROSITE" id="PS50217"/>
    </source>
</evidence>
<evidence type="ECO:0000256" key="5">
    <source>
        <dbReference type="ARBA" id="ARBA00023163"/>
    </source>
</evidence>
<dbReference type="PANTHER" id="PTHR13044">
    <property type="entry name" value="ACTIVATING TRANSCRIPTION FACTOR ATF 4/5"/>
    <property type="match status" value="1"/>
</dbReference>
<dbReference type="GO" id="GO:0001228">
    <property type="term" value="F:DNA-binding transcription activator activity, RNA polymerase II-specific"/>
    <property type="evidence" value="ECO:0007669"/>
    <property type="project" value="TreeGrafter"/>
</dbReference>
<keyword evidence="11" id="KW-1185">Reference proteome</keyword>
<dbReference type="Gene3D" id="1.20.5.170">
    <property type="match status" value="1"/>
</dbReference>
<evidence type="ECO:0000313" key="11">
    <source>
        <dbReference type="Proteomes" id="UP000663879"/>
    </source>
</evidence>
<dbReference type="AlphaFoldDB" id="A0A814NYA5"/>
<keyword evidence="5" id="KW-0804">Transcription</keyword>
<dbReference type="Proteomes" id="UP000663879">
    <property type="component" value="Unassembled WGS sequence"/>
</dbReference>
<organism evidence="10 11">
    <name type="scientific">Brachionus calyciflorus</name>
    <dbReference type="NCBI Taxonomy" id="104777"/>
    <lineage>
        <taxon>Eukaryota</taxon>
        <taxon>Metazoa</taxon>
        <taxon>Spiralia</taxon>
        <taxon>Gnathifera</taxon>
        <taxon>Rotifera</taxon>
        <taxon>Eurotatoria</taxon>
        <taxon>Monogononta</taxon>
        <taxon>Pseudotrocha</taxon>
        <taxon>Ploima</taxon>
        <taxon>Brachionidae</taxon>
        <taxon>Brachionus</taxon>
    </lineage>
</organism>
<keyword evidence="7" id="KW-0175">Coiled coil</keyword>
<comment type="subcellular location">
    <subcellularLocation>
        <location evidence="1">Nucleus</location>
    </subcellularLocation>
</comment>
<dbReference type="InterPro" id="IPR046347">
    <property type="entry name" value="bZIP_sf"/>
</dbReference>
<feature type="compositionally biased region" description="Basic residues" evidence="8">
    <location>
        <begin position="158"/>
        <end position="174"/>
    </location>
</feature>
<feature type="coiled-coil region" evidence="7">
    <location>
        <begin position="249"/>
        <end position="276"/>
    </location>
</feature>
<protein>
    <recommendedName>
        <fullName evidence="9">BZIP domain-containing protein</fullName>
    </recommendedName>
</protein>
<dbReference type="PROSITE" id="PS50217">
    <property type="entry name" value="BZIP"/>
    <property type="match status" value="1"/>
</dbReference>
<evidence type="ECO:0000256" key="3">
    <source>
        <dbReference type="ARBA" id="ARBA00023015"/>
    </source>
</evidence>
<dbReference type="SUPFAM" id="SSF57959">
    <property type="entry name" value="Leucine zipper domain"/>
    <property type="match status" value="1"/>
</dbReference>
<evidence type="ECO:0000256" key="1">
    <source>
        <dbReference type="ARBA" id="ARBA00004123"/>
    </source>
</evidence>
<feature type="region of interest" description="Disordered" evidence="8">
    <location>
        <begin position="156"/>
        <end position="180"/>
    </location>
</feature>
<dbReference type="Pfam" id="PF00170">
    <property type="entry name" value="bZIP_1"/>
    <property type="match status" value="1"/>
</dbReference>
<accession>A0A814NYA5</accession>
<comment type="caution">
    <text evidence="10">The sequence shown here is derived from an EMBL/GenBank/DDBJ whole genome shotgun (WGS) entry which is preliminary data.</text>
</comment>
<evidence type="ECO:0000256" key="8">
    <source>
        <dbReference type="SAM" id="MobiDB-lite"/>
    </source>
</evidence>
<reference evidence="10" key="1">
    <citation type="submission" date="2021-02" db="EMBL/GenBank/DDBJ databases">
        <authorList>
            <person name="Nowell W R."/>
        </authorList>
    </citation>
    <scope>NUCLEOTIDE SEQUENCE</scope>
    <source>
        <strain evidence="10">Ploen Becks lab</strain>
    </source>
</reference>
<dbReference type="EMBL" id="CAJNOC010007390">
    <property type="protein sequence ID" value="CAF1098013.1"/>
    <property type="molecule type" value="Genomic_DNA"/>
</dbReference>
<name>A0A814NYA5_9BILA</name>
<sequence>MSNPFIENQDLLLSCTLSDQNEFSFLNEEPPINPSNFISVDLNEQKEIKDEIDFDIFDILQQQDPDIVRLLESVSSDTTPNYLPQISINTTTRVLDDFENKETSQIVSLAESNDNLEENNDIKNVNPVTLTPTPSRVSMRLIKKKKPFSDEIYDEPKKARKTPIKAQKAQKRKRSIDDEEDLKINNHNENTFDESVYNDDSCSLQSYDSKYFTMGSRGSRLDSKDLDPIKKESNKEAATRYRIKKSNERESLFQTKQNLEKDNDQIRQRIELIQIEISYLKNMLVQTLLTKGILNNSGTEIF</sequence>
<evidence type="ECO:0000313" key="10">
    <source>
        <dbReference type="EMBL" id="CAF1098013.1"/>
    </source>
</evidence>
<dbReference type="InterPro" id="IPR004827">
    <property type="entry name" value="bZIP"/>
</dbReference>
<dbReference type="SMART" id="SM00338">
    <property type="entry name" value="BRLZ"/>
    <property type="match status" value="1"/>
</dbReference>
<evidence type="ECO:0000256" key="7">
    <source>
        <dbReference type="SAM" id="Coils"/>
    </source>
</evidence>
<dbReference type="GO" id="GO:0000977">
    <property type="term" value="F:RNA polymerase II transcription regulatory region sequence-specific DNA binding"/>
    <property type="evidence" value="ECO:0007669"/>
    <property type="project" value="TreeGrafter"/>
</dbReference>
<keyword evidence="4" id="KW-0238">DNA-binding</keyword>